<name>A0A7X3MGZ5_9FIRM</name>
<dbReference type="Proteomes" id="UP000460412">
    <property type="component" value="Unassembled WGS sequence"/>
</dbReference>
<evidence type="ECO:0000313" key="1">
    <source>
        <dbReference type="EMBL" id="MXP76253.1"/>
    </source>
</evidence>
<keyword evidence="3" id="KW-1185">Reference proteome</keyword>
<dbReference type="AlphaFoldDB" id="A0A7X3MGZ5"/>
<dbReference type="RefSeq" id="WP_159751405.1">
    <property type="nucleotide sequence ID" value="NZ_WUQX01000001.1"/>
</dbReference>
<protein>
    <submittedName>
        <fullName evidence="1">Uncharacterized protein</fullName>
    </submittedName>
</protein>
<accession>A0A7X3MGZ5</accession>
<comment type="caution">
    <text evidence="1">The sequence shown here is derived from an EMBL/GenBank/DDBJ whole genome shotgun (WGS) entry which is preliminary data.</text>
</comment>
<gene>
    <name evidence="1" type="ORF">GN277_12865</name>
    <name evidence="2" type="ORF">GN277_17865</name>
</gene>
<dbReference type="EMBL" id="WUQX01000001">
    <property type="protein sequence ID" value="MXP76253.1"/>
    <property type="molecule type" value="Genomic_DNA"/>
</dbReference>
<evidence type="ECO:0000313" key="3">
    <source>
        <dbReference type="Proteomes" id="UP000460412"/>
    </source>
</evidence>
<dbReference type="EMBL" id="WUQX01000001">
    <property type="protein sequence ID" value="MXP77172.1"/>
    <property type="molecule type" value="Genomic_DNA"/>
</dbReference>
<proteinExistence type="predicted"/>
<reference evidence="1 3" key="1">
    <citation type="submission" date="2019-12" db="EMBL/GenBank/DDBJ databases">
        <title>Sporaefaciens musculi gen. nov., sp. nov., a novel bacterium isolated from the caecum of an obese mouse.</title>
        <authorList>
            <person name="Rasmussen T.S."/>
            <person name="Streidl T."/>
            <person name="Hitch T.C.A."/>
            <person name="Wortmann E."/>
            <person name="Deptula P."/>
            <person name="Hansen M."/>
            <person name="Nielsen D.S."/>
            <person name="Clavel T."/>
            <person name="Vogensen F.K."/>
        </authorList>
    </citation>
    <scope>NUCLEOTIDE SEQUENCE [LARGE SCALE GENOMIC DNA]</scope>
    <source>
        <strain evidence="1 3">WCA-9-b2</strain>
    </source>
</reference>
<sequence>MELKEFLVALSKHNKTKRGFQLHLNSGNLDEEESSKHMDVEFSDMYFTNCELLKTTPLLCFSNTERNPIGQSEDGKPLYPCEVNSSMYIDLSKIEAIEDVQDFEDWFEFPSERLINLYMFPEDDYLDGNRNVVSIGFMA</sequence>
<evidence type="ECO:0000313" key="2">
    <source>
        <dbReference type="EMBL" id="MXP77172.1"/>
    </source>
</evidence>
<organism evidence="1 3">
    <name type="scientific">Sporofaciens musculi</name>
    <dbReference type="NCBI Taxonomy" id="2681861"/>
    <lineage>
        <taxon>Bacteria</taxon>
        <taxon>Bacillati</taxon>
        <taxon>Bacillota</taxon>
        <taxon>Clostridia</taxon>
        <taxon>Lachnospirales</taxon>
        <taxon>Lachnospiraceae</taxon>
        <taxon>Sporofaciens</taxon>
    </lineage>
</organism>